<dbReference type="OrthoDB" id="6585699at2759"/>
<dbReference type="AlphaFoldDB" id="A0A7H9B0B8"/>
<dbReference type="GO" id="GO:0007059">
    <property type="term" value="P:chromosome segregation"/>
    <property type="evidence" value="ECO:0007669"/>
    <property type="project" value="InterPro"/>
</dbReference>
<dbReference type="InterPro" id="IPR007902">
    <property type="entry name" value="Chl4/mis15/CENP-N"/>
</dbReference>
<gene>
    <name evidence="2" type="ORF">HG535_0C01430</name>
</gene>
<dbReference type="EMBL" id="CP058606">
    <property type="protein sequence ID" value="QLG71794.1"/>
    <property type="molecule type" value="Genomic_DNA"/>
</dbReference>
<feature type="region of interest" description="Disordered" evidence="1">
    <location>
        <begin position="422"/>
        <end position="445"/>
    </location>
</feature>
<organism evidence="2 3">
    <name type="scientific">Zygotorulaspora mrakii</name>
    <name type="common">Zygosaccharomyces mrakii</name>
    <dbReference type="NCBI Taxonomy" id="42260"/>
    <lineage>
        <taxon>Eukaryota</taxon>
        <taxon>Fungi</taxon>
        <taxon>Dikarya</taxon>
        <taxon>Ascomycota</taxon>
        <taxon>Saccharomycotina</taxon>
        <taxon>Saccharomycetes</taxon>
        <taxon>Saccharomycetales</taxon>
        <taxon>Saccharomycetaceae</taxon>
        <taxon>Zygotorulaspora</taxon>
    </lineage>
</organism>
<dbReference type="RefSeq" id="XP_037143522.1">
    <property type="nucleotide sequence ID" value="XM_037287627.1"/>
</dbReference>
<protein>
    <submittedName>
        <fullName evidence="2">Uncharacterized protein</fullName>
    </submittedName>
</protein>
<sequence>MNLEDDYVPQHETKQVLKKLLRLPLTILCHLVVQWASKYGTERDETSEQLAAKLEQLVKRRVKRRVLASKILLEYWPRGLSLFQLAQIDCYSVVYKPDHFTWTSSTAWNAMHSKQVLHINFSKFVSRLKKDLQKFYLCNIHTFEHPELPLVICRIQLFDLNKSFSDSVMKSSHIENLPEGRKLSSRAPYYVAFSLNSPNIIHSPDEDSYAQLIIQSIERTLSDREAVILKRNEIPPVRSLHSMQVLFGVSRLSNSLGSWATYGETSFEVSPFGSVQEHQSMKGKAILVEGLGDKNIVSSDDGSAEDPEIKRLRLDNSMMRFKGSKDGVKTTKLYQLKRSKNRIYSLDEANSPESQNTVNGISKYTSMVPVEKVEFTTHNNLDSDRQVSLKLKLYGNDVFAGLHELCDRRHIDINKVPGWLTGENGPSSGSIRDGNFVSDTKGGLI</sequence>
<evidence type="ECO:0000313" key="2">
    <source>
        <dbReference type="EMBL" id="QLG71794.1"/>
    </source>
</evidence>
<evidence type="ECO:0000313" key="3">
    <source>
        <dbReference type="Proteomes" id="UP000509704"/>
    </source>
</evidence>
<evidence type="ECO:0000256" key="1">
    <source>
        <dbReference type="SAM" id="MobiDB-lite"/>
    </source>
</evidence>
<dbReference type="Pfam" id="PF05238">
    <property type="entry name" value="CENP-N"/>
    <property type="match status" value="1"/>
</dbReference>
<accession>A0A7H9B0B8</accession>
<keyword evidence="3" id="KW-1185">Reference proteome</keyword>
<dbReference type="GeneID" id="59235490"/>
<reference evidence="2 3" key="1">
    <citation type="submission" date="2020-07" db="EMBL/GenBank/DDBJ databases">
        <title>The yeast mating-type switching endonuclease HO is a domesticated member of an unorthodox homing genetic element family.</title>
        <authorList>
            <person name="Coughlan A.Y."/>
            <person name="Lombardi L."/>
            <person name="Braun-Galleani S."/>
            <person name="Martos A.R."/>
            <person name="Galeote V."/>
            <person name="Bigey F."/>
            <person name="Dequin S."/>
            <person name="Byrne K.P."/>
            <person name="Wolfe K.H."/>
        </authorList>
    </citation>
    <scope>NUCLEOTIDE SEQUENCE [LARGE SCALE GENOMIC DNA]</scope>
    <source>
        <strain evidence="2 3">NRRL Y-6702</strain>
    </source>
</reference>
<name>A0A7H9B0B8_ZYGMR</name>
<proteinExistence type="predicted"/>
<dbReference type="Gene3D" id="3.10.20.720">
    <property type="match status" value="1"/>
</dbReference>
<dbReference type="GO" id="GO:0034080">
    <property type="term" value="P:CENP-A containing chromatin assembly"/>
    <property type="evidence" value="ECO:0007669"/>
    <property type="project" value="InterPro"/>
</dbReference>
<dbReference type="Proteomes" id="UP000509704">
    <property type="component" value="Chromosome 3"/>
</dbReference>
<dbReference type="KEGG" id="zmk:HG535_0C01430"/>